<keyword evidence="4" id="KW-0804">Transcription</keyword>
<dbReference type="Pfam" id="PF08281">
    <property type="entry name" value="Sigma70_r4_2"/>
    <property type="match status" value="1"/>
</dbReference>
<name>A0A939K250_9BACT</name>
<dbReference type="InterPro" id="IPR014284">
    <property type="entry name" value="RNA_pol_sigma-70_dom"/>
</dbReference>
<dbReference type="InterPro" id="IPR013324">
    <property type="entry name" value="RNA_pol_sigma_r3/r4-like"/>
</dbReference>
<keyword evidence="2" id="KW-0805">Transcription regulation</keyword>
<dbReference type="Gene3D" id="1.10.10.10">
    <property type="entry name" value="Winged helix-like DNA-binding domain superfamily/Winged helix DNA-binding domain"/>
    <property type="match status" value="1"/>
</dbReference>
<dbReference type="InterPro" id="IPR039425">
    <property type="entry name" value="RNA_pol_sigma-70-like"/>
</dbReference>
<feature type="domain" description="RNA polymerase sigma-70 region 2" evidence="5">
    <location>
        <begin position="49"/>
        <end position="114"/>
    </location>
</feature>
<dbReference type="GO" id="GO:0003677">
    <property type="term" value="F:DNA binding"/>
    <property type="evidence" value="ECO:0007669"/>
    <property type="project" value="InterPro"/>
</dbReference>
<dbReference type="SUPFAM" id="SSF88659">
    <property type="entry name" value="Sigma3 and sigma4 domains of RNA polymerase sigma factors"/>
    <property type="match status" value="1"/>
</dbReference>
<dbReference type="InterPro" id="IPR013325">
    <property type="entry name" value="RNA_pol_sigma_r2"/>
</dbReference>
<dbReference type="AlphaFoldDB" id="A0A939K250"/>
<organism evidence="7 8">
    <name type="scientific">Fibrella aquatilis</name>
    <dbReference type="NCBI Taxonomy" id="2817059"/>
    <lineage>
        <taxon>Bacteria</taxon>
        <taxon>Pseudomonadati</taxon>
        <taxon>Bacteroidota</taxon>
        <taxon>Cytophagia</taxon>
        <taxon>Cytophagales</taxon>
        <taxon>Spirosomataceae</taxon>
        <taxon>Fibrella</taxon>
    </lineage>
</organism>
<accession>A0A939K250</accession>
<dbReference type="Proteomes" id="UP000664795">
    <property type="component" value="Unassembled WGS sequence"/>
</dbReference>
<proteinExistence type="inferred from homology"/>
<evidence type="ECO:0000313" key="7">
    <source>
        <dbReference type="EMBL" id="MBO0932935.1"/>
    </source>
</evidence>
<dbReference type="EMBL" id="JAFMYU010000015">
    <property type="protein sequence ID" value="MBO0932935.1"/>
    <property type="molecule type" value="Genomic_DNA"/>
</dbReference>
<comment type="similarity">
    <text evidence="1">Belongs to the sigma-70 factor family. ECF subfamily.</text>
</comment>
<dbReference type="NCBIfam" id="TIGR02937">
    <property type="entry name" value="sigma70-ECF"/>
    <property type="match status" value="1"/>
</dbReference>
<dbReference type="PANTHER" id="PTHR43133:SF62">
    <property type="entry name" value="RNA POLYMERASE SIGMA FACTOR SIGZ"/>
    <property type="match status" value="1"/>
</dbReference>
<evidence type="ECO:0000256" key="4">
    <source>
        <dbReference type="ARBA" id="ARBA00023163"/>
    </source>
</evidence>
<dbReference type="GO" id="GO:0016987">
    <property type="term" value="F:sigma factor activity"/>
    <property type="evidence" value="ECO:0007669"/>
    <property type="project" value="UniProtKB-KW"/>
</dbReference>
<evidence type="ECO:0000313" key="8">
    <source>
        <dbReference type="Proteomes" id="UP000664795"/>
    </source>
</evidence>
<dbReference type="InterPro" id="IPR013249">
    <property type="entry name" value="RNA_pol_sigma70_r4_t2"/>
</dbReference>
<gene>
    <name evidence="7" type="ORF">J2I48_18140</name>
</gene>
<evidence type="ECO:0000259" key="6">
    <source>
        <dbReference type="Pfam" id="PF08281"/>
    </source>
</evidence>
<reference evidence="7 8" key="1">
    <citation type="submission" date="2021-03" db="EMBL/GenBank/DDBJ databases">
        <title>Fibrella sp. HMF5036 genome sequencing and assembly.</title>
        <authorList>
            <person name="Kang H."/>
            <person name="Kim H."/>
            <person name="Bae S."/>
            <person name="Joh K."/>
        </authorList>
    </citation>
    <scope>NUCLEOTIDE SEQUENCE [LARGE SCALE GENOMIC DNA]</scope>
    <source>
        <strain evidence="7 8">HMF5036</strain>
    </source>
</reference>
<dbReference type="SUPFAM" id="SSF88946">
    <property type="entry name" value="Sigma2 domain of RNA polymerase sigma factors"/>
    <property type="match status" value="1"/>
</dbReference>
<dbReference type="PANTHER" id="PTHR43133">
    <property type="entry name" value="RNA POLYMERASE ECF-TYPE SIGMA FACTO"/>
    <property type="match status" value="1"/>
</dbReference>
<feature type="domain" description="RNA polymerase sigma factor 70 region 4 type 2" evidence="6">
    <location>
        <begin position="153"/>
        <end position="203"/>
    </location>
</feature>
<sequence length="209" mass="23941">MNPPSLSSPKPVYLGSQQNLLLKRRPLLTDESVLVDQLMLRDERAFQWLYENYSAALYGVLLKVVREEEQAQDLLQEVFVKIWNNLGSYDRQKGRLFTWMLNIARNAAIDSIRAGKAMSRPSSAQTLSTSDESTFLVDRQHAISPENPDHIGLQDVVSRLRPERRELINLVYFGGYTHEEAAEELRLPLGTVKTRIRSALQELKALFSR</sequence>
<protein>
    <submittedName>
        <fullName evidence="7">Sigma-70 family RNA polymerase sigma factor</fullName>
    </submittedName>
</protein>
<dbReference type="GO" id="GO:0006352">
    <property type="term" value="P:DNA-templated transcription initiation"/>
    <property type="evidence" value="ECO:0007669"/>
    <property type="project" value="InterPro"/>
</dbReference>
<dbReference type="CDD" id="cd06171">
    <property type="entry name" value="Sigma70_r4"/>
    <property type="match status" value="1"/>
</dbReference>
<keyword evidence="8" id="KW-1185">Reference proteome</keyword>
<dbReference type="Gene3D" id="1.10.1740.10">
    <property type="match status" value="1"/>
</dbReference>
<comment type="caution">
    <text evidence="7">The sequence shown here is derived from an EMBL/GenBank/DDBJ whole genome shotgun (WGS) entry which is preliminary data.</text>
</comment>
<dbReference type="InterPro" id="IPR007627">
    <property type="entry name" value="RNA_pol_sigma70_r2"/>
</dbReference>
<keyword evidence="3" id="KW-0731">Sigma factor</keyword>
<evidence type="ECO:0000256" key="1">
    <source>
        <dbReference type="ARBA" id="ARBA00010641"/>
    </source>
</evidence>
<dbReference type="InterPro" id="IPR036388">
    <property type="entry name" value="WH-like_DNA-bd_sf"/>
</dbReference>
<evidence type="ECO:0000259" key="5">
    <source>
        <dbReference type="Pfam" id="PF04542"/>
    </source>
</evidence>
<evidence type="ECO:0000256" key="3">
    <source>
        <dbReference type="ARBA" id="ARBA00023082"/>
    </source>
</evidence>
<dbReference type="Pfam" id="PF04542">
    <property type="entry name" value="Sigma70_r2"/>
    <property type="match status" value="1"/>
</dbReference>
<evidence type="ECO:0000256" key="2">
    <source>
        <dbReference type="ARBA" id="ARBA00023015"/>
    </source>
</evidence>